<dbReference type="PANTHER" id="PTHR30213">
    <property type="entry name" value="INNER MEMBRANE PROTEIN YHJD"/>
    <property type="match status" value="1"/>
</dbReference>
<feature type="transmembrane region" description="Helical" evidence="6">
    <location>
        <begin position="251"/>
        <end position="280"/>
    </location>
</feature>
<keyword evidence="3 6" id="KW-0812">Transmembrane</keyword>
<dbReference type="Pfam" id="PF03631">
    <property type="entry name" value="Virul_fac_BrkB"/>
    <property type="match status" value="1"/>
</dbReference>
<dbReference type="GO" id="GO:0016787">
    <property type="term" value="F:hydrolase activity"/>
    <property type="evidence" value="ECO:0007669"/>
    <property type="project" value="UniProtKB-KW"/>
</dbReference>
<dbReference type="PANTHER" id="PTHR30213:SF0">
    <property type="entry name" value="UPF0761 MEMBRANE PROTEIN YIHY"/>
    <property type="match status" value="1"/>
</dbReference>
<keyword evidence="5 6" id="KW-0472">Membrane</keyword>
<keyword evidence="7" id="KW-0378">Hydrolase</keyword>
<dbReference type="RefSeq" id="WP_256971771.1">
    <property type="nucleotide sequence ID" value="NZ_FUKW01000094.1"/>
</dbReference>
<organism evidence="7 8">
    <name type="scientific">Marinilactibacillus psychrotolerans 42ea</name>
    <dbReference type="NCBI Taxonomy" id="1255609"/>
    <lineage>
        <taxon>Bacteria</taxon>
        <taxon>Bacillati</taxon>
        <taxon>Bacillota</taxon>
        <taxon>Bacilli</taxon>
        <taxon>Lactobacillales</taxon>
        <taxon>Carnobacteriaceae</taxon>
        <taxon>Marinilactibacillus</taxon>
    </lineage>
</organism>
<evidence type="ECO:0000256" key="6">
    <source>
        <dbReference type="SAM" id="Phobius"/>
    </source>
</evidence>
<evidence type="ECO:0000313" key="8">
    <source>
        <dbReference type="Proteomes" id="UP000195611"/>
    </source>
</evidence>
<sequence>MEKMEKFEEKIPHKEKLIRLIHVLQSNWQRAEVAQSAAEMAYFLLLSLLPVLLVIANIIPLLPMATSDVLSFMSDLIPNDIYNVLEPTIESYLQSASGGAISFGLLAAIWSSSRVINTLRNNLNDVYGVVQENNFIVARIISVLVMIAILVVIGLTVFLFVFGEQILNLVQNFVGISMPFIQEFLVLRYVVLIVILFAVFFIVYRFVPNHSLSIKYSYPGALFTTIGWLALVQGFSFYLNFAGGDAVANATFGAFIALMLFLYLSSIIILLGGLLNVIIFEWQRQESVPQYESELKHQEQLKDTSWEGYPSESDTVIMKRKLYKVNRLKEDELEDIHEKEEIKENN</sequence>
<keyword evidence="4 6" id="KW-1133">Transmembrane helix</keyword>
<dbReference type="NCBIfam" id="TIGR00765">
    <property type="entry name" value="yihY_not_rbn"/>
    <property type="match status" value="1"/>
</dbReference>
<reference evidence="7 8" key="1">
    <citation type="submission" date="2017-02" db="EMBL/GenBank/DDBJ databases">
        <authorList>
            <person name="Peterson S.W."/>
        </authorList>
    </citation>
    <scope>NUCLEOTIDE SEQUENCE [LARGE SCALE GENOMIC DNA]</scope>
    <source>
        <strain evidence="7 8">42ea</strain>
    </source>
</reference>
<evidence type="ECO:0000256" key="3">
    <source>
        <dbReference type="ARBA" id="ARBA00022692"/>
    </source>
</evidence>
<accession>A0A1R4JVC8</accession>
<evidence type="ECO:0000313" key="7">
    <source>
        <dbReference type="EMBL" id="SJN36030.1"/>
    </source>
</evidence>
<protein>
    <submittedName>
        <fullName evidence="7">Ribonuclease BN</fullName>
        <ecNumber evidence="7">3.1.-.-</ecNumber>
    </submittedName>
</protein>
<dbReference type="Proteomes" id="UP000195611">
    <property type="component" value="Unassembled WGS sequence"/>
</dbReference>
<dbReference type="GO" id="GO:0005886">
    <property type="term" value="C:plasma membrane"/>
    <property type="evidence" value="ECO:0007669"/>
    <property type="project" value="UniProtKB-SubCell"/>
</dbReference>
<feature type="transmembrane region" description="Helical" evidence="6">
    <location>
        <begin position="219"/>
        <end position="239"/>
    </location>
</feature>
<feature type="transmembrane region" description="Helical" evidence="6">
    <location>
        <begin position="92"/>
        <end position="110"/>
    </location>
</feature>
<gene>
    <name evidence="7" type="ORF">FM115_07035</name>
</gene>
<evidence type="ECO:0000256" key="2">
    <source>
        <dbReference type="ARBA" id="ARBA00022475"/>
    </source>
</evidence>
<feature type="transmembrane region" description="Helical" evidence="6">
    <location>
        <begin position="40"/>
        <end position="62"/>
    </location>
</feature>
<name>A0A1R4JVC8_9LACT</name>
<evidence type="ECO:0000256" key="4">
    <source>
        <dbReference type="ARBA" id="ARBA00022989"/>
    </source>
</evidence>
<proteinExistence type="predicted"/>
<evidence type="ECO:0000256" key="1">
    <source>
        <dbReference type="ARBA" id="ARBA00004651"/>
    </source>
</evidence>
<feature type="transmembrane region" description="Helical" evidence="6">
    <location>
        <begin position="186"/>
        <end position="207"/>
    </location>
</feature>
<feature type="transmembrane region" description="Helical" evidence="6">
    <location>
        <begin position="140"/>
        <end position="162"/>
    </location>
</feature>
<dbReference type="AlphaFoldDB" id="A0A1R4JVC8"/>
<comment type="subcellular location">
    <subcellularLocation>
        <location evidence="1">Cell membrane</location>
        <topology evidence="1">Multi-pass membrane protein</topology>
    </subcellularLocation>
</comment>
<keyword evidence="2" id="KW-1003">Cell membrane</keyword>
<dbReference type="InterPro" id="IPR017039">
    <property type="entry name" value="Virul_fac_BrkB"/>
</dbReference>
<dbReference type="EMBL" id="FUKW01000094">
    <property type="protein sequence ID" value="SJN36030.1"/>
    <property type="molecule type" value="Genomic_DNA"/>
</dbReference>
<dbReference type="PIRSF" id="PIRSF035875">
    <property type="entry name" value="RNase_BN"/>
    <property type="match status" value="1"/>
</dbReference>
<dbReference type="EC" id="3.1.-.-" evidence="7"/>
<evidence type="ECO:0000256" key="5">
    <source>
        <dbReference type="ARBA" id="ARBA00023136"/>
    </source>
</evidence>